<feature type="transmembrane region" description="Helical" evidence="1">
    <location>
        <begin position="55"/>
        <end position="78"/>
    </location>
</feature>
<reference evidence="3 4" key="1">
    <citation type="submission" date="2019-05" db="EMBL/GenBank/DDBJ databases">
        <title>Flagellimonas sp. AsT0115, sp. nov., isolated from a marine red algae, Asparagopsis taxiformis.</title>
        <authorList>
            <person name="Kim J."/>
            <person name="Jeong S.E."/>
            <person name="Jeon C.O."/>
        </authorList>
    </citation>
    <scope>NUCLEOTIDE SEQUENCE [LARGE SCALE GENOMIC DNA]</scope>
    <source>
        <strain evidence="3 4">AsT0115</strain>
    </source>
</reference>
<dbReference type="InterPro" id="IPR050623">
    <property type="entry name" value="Glucan_succinyl_AcylTrfase"/>
</dbReference>
<organism evidence="3 4">
    <name type="scientific">Flagellimonas algicola</name>
    <dbReference type="NCBI Taxonomy" id="2583815"/>
    <lineage>
        <taxon>Bacteria</taxon>
        <taxon>Pseudomonadati</taxon>
        <taxon>Bacteroidota</taxon>
        <taxon>Flavobacteriia</taxon>
        <taxon>Flavobacteriales</taxon>
        <taxon>Flavobacteriaceae</taxon>
        <taxon>Flagellimonas</taxon>
    </lineage>
</organism>
<keyword evidence="1" id="KW-0812">Transmembrane</keyword>
<evidence type="ECO:0000256" key="1">
    <source>
        <dbReference type="SAM" id="Phobius"/>
    </source>
</evidence>
<dbReference type="Proteomes" id="UP000751614">
    <property type="component" value="Unassembled WGS sequence"/>
</dbReference>
<feature type="domain" description="Acyltransferase 3" evidence="2">
    <location>
        <begin position="13"/>
        <end position="356"/>
    </location>
</feature>
<sequence length="395" mass="46637">MKTQEIPKKDRKYFIDWLRIALIISVFFFHVGMIFRPEQWHVNSKETFAFLDPIMWWLHLWRMPLLFLVSGVGTFYAIGHRTTWQYIKERLRRLYIPFSVGFFTLVPLMVYVERIDQYESLWSFIPHMFDGGPYPAGNISWHHLWFILYLLLISLLISPFLNYTKSGHYNMIRGKLISIASNRMGLNWLLPILILSQVVLRQYFPYSTHALYNDWAYFTYYLLFFLSGFMLFTSNKVVTALADDRRLYLYQTLVFTVLLFSLPSIFGEPSIIQDYARGITEMIISLSCGLTAIGYFKNYFNKDHKYRKELNQAIYPFYLLHQPMLIFVGYVVLQWDISYGLQAVLITILSLFFILASYILIKKFHVLRIAFGLKGKPKAKVSRKPKAEPAPALDK</sequence>
<feature type="transmembrane region" description="Helical" evidence="1">
    <location>
        <begin position="278"/>
        <end position="296"/>
    </location>
</feature>
<dbReference type="Pfam" id="PF01757">
    <property type="entry name" value="Acyl_transf_3"/>
    <property type="match status" value="1"/>
</dbReference>
<evidence type="ECO:0000313" key="3">
    <source>
        <dbReference type="EMBL" id="TMU57058.1"/>
    </source>
</evidence>
<feature type="transmembrane region" description="Helical" evidence="1">
    <location>
        <begin position="339"/>
        <end position="361"/>
    </location>
</feature>
<dbReference type="RefSeq" id="WP_138834139.1">
    <property type="nucleotide sequence ID" value="NZ_VCNI01000001.1"/>
</dbReference>
<accession>A0ABY2WQ01</accession>
<evidence type="ECO:0000259" key="2">
    <source>
        <dbReference type="Pfam" id="PF01757"/>
    </source>
</evidence>
<name>A0ABY2WQ01_9FLAO</name>
<keyword evidence="1" id="KW-0472">Membrane</keyword>
<dbReference type="PANTHER" id="PTHR36927:SF3">
    <property type="entry name" value="GLUCANS BIOSYNTHESIS PROTEIN C"/>
    <property type="match status" value="1"/>
</dbReference>
<feature type="transmembrane region" description="Helical" evidence="1">
    <location>
        <begin position="185"/>
        <end position="204"/>
    </location>
</feature>
<dbReference type="EMBL" id="VCNI01000001">
    <property type="protein sequence ID" value="TMU57058.1"/>
    <property type="molecule type" value="Genomic_DNA"/>
</dbReference>
<keyword evidence="4" id="KW-1185">Reference proteome</keyword>
<feature type="transmembrane region" description="Helical" evidence="1">
    <location>
        <begin position="94"/>
        <end position="112"/>
    </location>
</feature>
<keyword evidence="1" id="KW-1133">Transmembrane helix</keyword>
<dbReference type="PANTHER" id="PTHR36927">
    <property type="entry name" value="BLR4337 PROTEIN"/>
    <property type="match status" value="1"/>
</dbReference>
<feature type="transmembrane region" description="Helical" evidence="1">
    <location>
        <begin position="17"/>
        <end position="35"/>
    </location>
</feature>
<dbReference type="GO" id="GO:0016746">
    <property type="term" value="F:acyltransferase activity"/>
    <property type="evidence" value="ECO:0007669"/>
    <property type="project" value="UniProtKB-KW"/>
</dbReference>
<keyword evidence="3" id="KW-0012">Acyltransferase</keyword>
<feature type="transmembrane region" description="Helical" evidence="1">
    <location>
        <begin position="216"/>
        <end position="235"/>
    </location>
</feature>
<dbReference type="InterPro" id="IPR002656">
    <property type="entry name" value="Acyl_transf_3_dom"/>
</dbReference>
<feature type="transmembrane region" description="Helical" evidence="1">
    <location>
        <begin position="247"/>
        <end position="266"/>
    </location>
</feature>
<protein>
    <submittedName>
        <fullName evidence="3">Acyltransferase</fullName>
    </submittedName>
</protein>
<feature type="transmembrane region" description="Helical" evidence="1">
    <location>
        <begin position="317"/>
        <end position="333"/>
    </location>
</feature>
<keyword evidence="3" id="KW-0808">Transferase</keyword>
<comment type="caution">
    <text evidence="3">The sequence shown here is derived from an EMBL/GenBank/DDBJ whole genome shotgun (WGS) entry which is preliminary data.</text>
</comment>
<gene>
    <name evidence="3" type="ORF">FGG15_05790</name>
</gene>
<proteinExistence type="predicted"/>
<evidence type="ECO:0000313" key="4">
    <source>
        <dbReference type="Proteomes" id="UP000751614"/>
    </source>
</evidence>
<feature type="transmembrane region" description="Helical" evidence="1">
    <location>
        <begin position="144"/>
        <end position="164"/>
    </location>
</feature>